<dbReference type="KEGG" id="tcc:108662069"/>
<evidence type="ECO:0000313" key="2">
    <source>
        <dbReference type="RefSeq" id="XP_017976671.1"/>
    </source>
</evidence>
<dbReference type="AlphaFoldDB" id="A0AB32WDA0"/>
<dbReference type="Proteomes" id="UP000694886">
    <property type="component" value="Chromosome 5"/>
</dbReference>
<reference evidence="1" key="1">
    <citation type="journal article" date="1997" name="Nucleic Acids Res.">
        <title>tRNAscan-SE: a program for improved detection of transfer RNA genes in genomic sequence.</title>
        <authorList>
            <person name="Lowe T.M."/>
            <person name="Eddy S.R."/>
        </authorList>
    </citation>
    <scope>NUCLEOTIDE SEQUENCE [LARGE SCALE GENOMIC DNA]</scope>
    <source>
        <strain evidence="1">r\B97-61/B2</strain>
    </source>
</reference>
<gene>
    <name evidence="2" type="primary">LOC108662069</name>
</gene>
<evidence type="ECO:0000313" key="1">
    <source>
        <dbReference type="Proteomes" id="UP000694886"/>
    </source>
</evidence>
<accession>A0AB32WDA0</accession>
<dbReference type="GeneID" id="108662069"/>
<sequence length="48" mass="5472">MFPGGEMEEILFEMKPRKRVPMKVWLTAQSSMGLLVGGNHTSSRFCTR</sequence>
<proteinExistence type="predicted"/>
<dbReference type="RefSeq" id="XP_017976671.1">
    <property type="nucleotide sequence ID" value="XM_018121182.1"/>
</dbReference>
<protein>
    <submittedName>
        <fullName evidence="2">Uncharacterized protein LOC108662069</fullName>
    </submittedName>
</protein>
<dbReference type="Gramene" id="Tc05v2_t005100.1">
    <property type="protein sequence ID" value="Tc05v2_p005100.1"/>
    <property type="gene ID" value="Tc05v2_g005100"/>
</dbReference>
<organism evidence="1 2">
    <name type="scientific">Theobroma cacao</name>
    <name type="common">Cacao</name>
    <name type="synonym">Cocoa</name>
    <dbReference type="NCBI Taxonomy" id="3641"/>
    <lineage>
        <taxon>Eukaryota</taxon>
        <taxon>Viridiplantae</taxon>
        <taxon>Streptophyta</taxon>
        <taxon>Embryophyta</taxon>
        <taxon>Tracheophyta</taxon>
        <taxon>Spermatophyta</taxon>
        <taxon>Magnoliopsida</taxon>
        <taxon>eudicotyledons</taxon>
        <taxon>Gunneridae</taxon>
        <taxon>Pentapetalae</taxon>
        <taxon>rosids</taxon>
        <taxon>malvids</taxon>
        <taxon>Malvales</taxon>
        <taxon>Malvaceae</taxon>
        <taxon>Byttnerioideae</taxon>
        <taxon>Theobroma</taxon>
    </lineage>
</organism>
<reference evidence="2" key="2">
    <citation type="submission" date="2025-08" db="UniProtKB">
        <authorList>
            <consortium name="RefSeq"/>
        </authorList>
    </citation>
    <scope>IDENTIFICATION</scope>
</reference>
<name>A0AB32WDA0_THECC</name>